<feature type="domain" description="G5" evidence="2">
    <location>
        <begin position="139"/>
        <end position="219"/>
    </location>
</feature>
<dbReference type="Pfam" id="PF06725">
    <property type="entry name" value="3D"/>
    <property type="match status" value="1"/>
</dbReference>
<comment type="caution">
    <text evidence="3">The sequence shown here is derived from an EMBL/GenBank/DDBJ whole genome shotgun (WGS) entry which is preliminary data.</text>
</comment>
<keyword evidence="4" id="KW-1185">Reference proteome</keyword>
<reference evidence="3 4" key="1">
    <citation type="submission" date="2021-05" db="EMBL/GenBank/DDBJ databases">
        <title>Fusibacter ferrireducens sp. nov., an anaerobic, sulfur- and Fe-reducing bacterium isolated from the mangrove sediment.</title>
        <authorList>
            <person name="Qiu D."/>
        </authorList>
    </citation>
    <scope>NUCLEOTIDE SEQUENCE [LARGE SCALE GENOMIC DNA]</scope>
    <source>
        <strain evidence="3 4">DSM 12116</strain>
    </source>
</reference>
<accession>A0ABS5PQH3</accession>
<sequence length="350" mass="38830">MTQKGLKPFFLLIAIGLIGTMGVKAGFKHDITIEEESQTVTMTTFSQTVGAALTHADIELREGDVVIPSEETRITGDLTIRVLRAKAVSLVEGEGTRTFFTTETQVGKILAAAGIELDDNDQVYPRKSEQIALDRKIEIVRVDVDYEEVSETLHHSTVYKLTEDLEPGKTQLLSEGEDGLSTCTFKNVYENGVLVSRQLDDQVVSREPIAEIVEEGLDKLLVTSRGMPFRYKEMIVMRATAYDLSYESCGKYPGDPAYGITYSGTKARPGVVAVDPRVIKLGSNLYVESLDSMRDYGFSSAEDTGSAIKGNRIDLFIENRSQALRYGTRYVRVYVLDEPIDENMMIGYAN</sequence>
<dbReference type="PANTHER" id="PTHR39160">
    <property type="entry name" value="CELL WALL-BINDING PROTEIN YOCH"/>
    <property type="match status" value="1"/>
</dbReference>
<dbReference type="Gene3D" id="2.40.40.10">
    <property type="entry name" value="RlpA-like domain"/>
    <property type="match status" value="1"/>
</dbReference>
<dbReference type="InterPro" id="IPR007137">
    <property type="entry name" value="DUF348"/>
</dbReference>
<dbReference type="SUPFAM" id="SSF50685">
    <property type="entry name" value="Barwin-like endoglucanases"/>
    <property type="match status" value="1"/>
</dbReference>
<organism evidence="3 4">
    <name type="scientific">Fusibacter paucivorans</name>
    <dbReference type="NCBI Taxonomy" id="76009"/>
    <lineage>
        <taxon>Bacteria</taxon>
        <taxon>Bacillati</taxon>
        <taxon>Bacillota</taxon>
        <taxon>Clostridia</taxon>
        <taxon>Eubacteriales</taxon>
        <taxon>Eubacteriales Family XII. Incertae Sedis</taxon>
        <taxon>Fusibacter</taxon>
    </lineage>
</organism>
<dbReference type="EMBL" id="JAHBCL010000017">
    <property type="protein sequence ID" value="MBS7527172.1"/>
    <property type="molecule type" value="Genomic_DNA"/>
</dbReference>
<dbReference type="Pfam" id="PF07501">
    <property type="entry name" value="G5"/>
    <property type="match status" value="1"/>
</dbReference>
<dbReference type="InterPro" id="IPR010611">
    <property type="entry name" value="3D_dom"/>
</dbReference>
<dbReference type="PROSITE" id="PS51109">
    <property type="entry name" value="G5"/>
    <property type="match status" value="1"/>
</dbReference>
<dbReference type="CDD" id="cd14667">
    <property type="entry name" value="3D_containing_proteins"/>
    <property type="match status" value="1"/>
</dbReference>
<dbReference type="Gene3D" id="2.20.230.10">
    <property type="entry name" value="Resuscitation-promoting factor rpfb"/>
    <property type="match status" value="1"/>
</dbReference>
<name>A0ABS5PQH3_9FIRM</name>
<keyword evidence="1" id="KW-0732">Signal</keyword>
<dbReference type="InterPro" id="IPR011098">
    <property type="entry name" value="G5_dom"/>
</dbReference>
<dbReference type="InterPro" id="IPR059180">
    <property type="entry name" value="3D_YorM"/>
</dbReference>
<evidence type="ECO:0000313" key="3">
    <source>
        <dbReference type="EMBL" id="MBS7527172.1"/>
    </source>
</evidence>
<dbReference type="PANTHER" id="PTHR39160:SF4">
    <property type="entry name" value="RESUSCITATION-PROMOTING FACTOR RPFB"/>
    <property type="match status" value="1"/>
</dbReference>
<proteinExistence type="predicted"/>
<evidence type="ECO:0000259" key="2">
    <source>
        <dbReference type="PROSITE" id="PS51109"/>
    </source>
</evidence>
<dbReference type="InterPro" id="IPR036908">
    <property type="entry name" value="RlpA-like_sf"/>
</dbReference>
<protein>
    <submittedName>
        <fullName evidence="3">DUF348 domain-containing protein</fullName>
    </submittedName>
</protein>
<gene>
    <name evidence="3" type="ORF">KHM83_10820</name>
</gene>
<dbReference type="RefSeq" id="WP_213237032.1">
    <property type="nucleotide sequence ID" value="NZ_JAHBCL010000017.1"/>
</dbReference>
<evidence type="ECO:0000256" key="1">
    <source>
        <dbReference type="ARBA" id="ARBA00022729"/>
    </source>
</evidence>
<dbReference type="SMART" id="SM01208">
    <property type="entry name" value="G5"/>
    <property type="match status" value="1"/>
</dbReference>
<evidence type="ECO:0000313" key="4">
    <source>
        <dbReference type="Proteomes" id="UP000746471"/>
    </source>
</evidence>
<dbReference type="Pfam" id="PF03990">
    <property type="entry name" value="DUF348"/>
    <property type="match status" value="2"/>
</dbReference>
<dbReference type="InterPro" id="IPR051933">
    <property type="entry name" value="Resuscitation_pf_RpfB"/>
</dbReference>
<dbReference type="Proteomes" id="UP000746471">
    <property type="component" value="Unassembled WGS sequence"/>
</dbReference>